<comment type="function">
    <text evidence="1">Involved in cytoskeletal rearrangements required for phagocytosis of apoptotic cells and cell motility. Acts in association with DOCK1 and CRK. Was initially proposed to be required in complex with DOCK1 to activate Rac Rho small GTPases. May enhance the guanine nucleotide exchange factor (GEF) activity of DOCK1.</text>
</comment>
<reference evidence="4" key="2">
    <citation type="submission" date="2020-05" db="UniProtKB">
        <authorList>
            <consortium name="EnsemblMetazoa"/>
        </authorList>
    </citation>
    <scope>IDENTIFICATION</scope>
    <source>
        <strain evidence="4">IAEA</strain>
    </source>
</reference>
<dbReference type="InterPro" id="IPR011993">
    <property type="entry name" value="PH-like_dom_sf"/>
</dbReference>
<dbReference type="PANTHER" id="PTHR12771">
    <property type="entry name" value="ENGULFMENT AND CELL MOTILITY"/>
    <property type="match status" value="1"/>
</dbReference>
<feature type="compositionally biased region" description="Basic and acidic residues" evidence="2">
    <location>
        <begin position="694"/>
        <end position="705"/>
    </location>
</feature>
<protein>
    <recommendedName>
        <fullName evidence="3">ELMO domain-containing protein</fullName>
    </recommendedName>
</protein>
<dbReference type="Proteomes" id="UP000091820">
    <property type="component" value="Unassembled WGS sequence"/>
</dbReference>
<dbReference type="Gene3D" id="6.10.250.810">
    <property type="match status" value="1"/>
</dbReference>
<organism evidence="4 5">
    <name type="scientific">Glossina brevipalpis</name>
    <dbReference type="NCBI Taxonomy" id="37001"/>
    <lineage>
        <taxon>Eukaryota</taxon>
        <taxon>Metazoa</taxon>
        <taxon>Ecdysozoa</taxon>
        <taxon>Arthropoda</taxon>
        <taxon>Hexapoda</taxon>
        <taxon>Insecta</taxon>
        <taxon>Pterygota</taxon>
        <taxon>Neoptera</taxon>
        <taxon>Endopterygota</taxon>
        <taxon>Diptera</taxon>
        <taxon>Brachycera</taxon>
        <taxon>Muscomorpha</taxon>
        <taxon>Hippoboscoidea</taxon>
        <taxon>Glossinidae</taxon>
        <taxon>Glossina</taxon>
    </lineage>
</organism>
<dbReference type="Pfam" id="PF16457">
    <property type="entry name" value="PH_12"/>
    <property type="match status" value="1"/>
</dbReference>
<dbReference type="SUPFAM" id="SSF48371">
    <property type="entry name" value="ARM repeat"/>
    <property type="match status" value="1"/>
</dbReference>
<name>A0A1A9WKK9_9MUSC</name>
<evidence type="ECO:0000259" key="3">
    <source>
        <dbReference type="PROSITE" id="PS51335"/>
    </source>
</evidence>
<dbReference type="GO" id="GO:0005886">
    <property type="term" value="C:plasma membrane"/>
    <property type="evidence" value="ECO:0007669"/>
    <property type="project" value="TreeGrafter"/>
</dbReference>
<dbReference type="PANTHER" id="PTHR12771:SF56">
    <property type="entry name" value="CED-12"/>
    <property type="match status" value="1"/>
</dbReference>
<reference evidence="5" key="1">
    <citation type="submission" date="2014-03" db="EMBL/GenBank/DDBJ databases">
        <authorList>
            <person name="Aksoy S."/>
            <person name="Warren W."/>
            <person name="Wilson R.K."/>
        </authorList>
    </citation>
    <scope>NUCLEOTIDE SEQUENCE [LARGE SCALE GENOMIC DNA]</scope>
    <source>
        <strain evidence="5">IAEA</strain>
    </source>
</reference>
<dbReference type="VEuPathDB" id="VectorBase:GBRI023060"/>
<evidence type="ECO:0000313" key="5">
    <source>
        <dbReference type="Proteomes" id="UP000091820"/>
    </source>
</evidence>
<dbReference type="InterPro" id="IPR006816">
    <property type="entry name" value="ELMO_dom"/>
</dbReference>
<proteinExistence type="predicted"/>
<keyword evidence="5" id="KW-1185">Reference proteome</keyword>
<dbReference type="EnsemblMetazoa" id="GBRI023060-RA">
    <property type="protein sequence ID" value="GBRI023060-PA"/>
    <property type="gene ID" value="GBRI023060"/>
</dbReference>
<dbReference type="Pfam" id="PF04727">
    <property type="entry name" value="ELMO_CED12"/>
    <property type="match status" value="1"/>
</dbReference>
<dbReference type="InterPro" id="IPR016024">
    <property type="entry name" value="ARM-type_fold"/>
</dbReference>
<evidence type="ECO:0000313" key="4">
    <source>
        <dbReference type="EnsemblMetazoa" id="GBRI023060-PA"/>
    </source>
</evidence>
<dbReference type="InterPro" id="IPR024574">
    <property type="entry name" value="ELMO_ARM"/>
</dbReference>
<dbReference type="InterPro" id="IPR001849">
    <property type="entry name" value="PH_domain"/>
</dbReference>
<evidence type="ECO:0000256" key="2">
    <source>
        <dbReference type="SAM" id="MobiDB-lite"/>
    </source>
</evidence>
<dbReference type="Gene3D" id="2.30.29.30">
    <property type="entry name" value="Pleckstrin-homology domain (PH domain)/Phosphotyrosine-binding domain (PTB)"/>
    <property type="match status" value="1"/>
</dbReference>
<dbReference type="STRING" id="37001.A0A1A9WKK9"/>
<sequence length="742" mass="84944">MIPKKMPVKDAHIVKIAVEFENHIAQLINLDQRQPLTGKIQEICSCWGIVDPENYALQFCETNNQKYVTEKNRNEIKNGSVLRLQYSPSKTANDALETLRTGSTFDKVKCLKELSSLSVDLTFALEFIKEQGLDIIISMIEEPSEKEDEILKYSLKSFVELMEHGTVSWEILQNSFVERNIYIVRNFQHFSKCTESALSNLENIVQNSSKHNLVEHEVTLQDLLRLLQDANSSVIMQNAIALINALFIKANEARKRQISHTISAKQYRLALIGNVTSTEMTHQLYVLQTLTLGLLEQRMRMKINAQEQDAHEKIKELRRIAFDDYSGIMGSGGNGSLSGVGIGNVNFAQYYKKLGFKCDINPAQDFIETPPGILALDCMVYFARNYTQQYTKIVHENSCRGDEHECPFGRTSIELVKVLCDILRIGEPPSDQSDFQPMFFTHDHPFEEFFCICIMTLNRTWKDMRATGEDFLKVFSVVREQITRTLKQRPDNLEDFRGKIAHFTYQTITNLRQQERTSKEECDSTASAIVKLKEKISPHILDLIKQQRLAFLVEGTRFSKYSRGARSKDKFWYGRLSPNFKVIHYGDCDEKTIPTLEELPNKVSVIDIKQLLEGKECPHMKEMRTRKSAVNLAFSITFDSMDHSTLDFVAPDETIFNYWTDGINALLGQEMVSKQKKEDFDTLLSMEIKLRLLDTEGPHNSTENKKRSKGPFESPAPPNNQPHISDTEEPALCPDADEPEPT</sequence>
<dbReference type="PROSITE" id="PS51335">
    <property type="entry name" value="ELMO"/>
    <property type="match status" value="1"/>
</dbReference>
<dbReference type="GO" id="GO:0048870">
    <property type="term" value="P:cell motility"/>
    <property type="evidence" value="ECO:0007669"/>
    <property type="project" value="TreeGrafter"/>
</dbReference>
<dbReference type="GO" id="GO:0007015">
    <property type="term" value="P:actin filament organization"/>
    <property type="evidence" value="ECO:0007669"/>
    <property type="project" value="TreeGrafter"/>
</dbReference>
<feature type="domain" description="ELMO" evidence="3">
    <location>
        <begin position="309"/>
        <end position="486"/>
    </location>
</feature>
<dbReference type="AlphaFoldDB" id="A0A1A9WKK9"/>
<accession>A0A1A9WKK9</accession>
<dbReference type="InterPro" id="IPR050868">
    <property type="entry name" value="ELMO_domain-containing"/>
</dbReference>
<feature type="region of interest" description="Disordered" evidence="2">
    <location>
        <begin position="694"/>
        <end position="742"/>
    </location>
</feature>
<dbReference type="CDD" id="cd13359">
    <property type="entry name" value="PH_ELMO1_CED-12"/>
    <property type="match status" value="1"/>
</dbReference>
<evidence type="ECO:0000256" key="1">
    <source>
        <dbReference type="ARBA" id="ARBA00024863"/>
    </source>
</evidence>
<dbReference type="Pfam" id="PF11841">
    <property type="entry name" value="ELMO_ARM"/>
    <property type="match status" value="1"/>
</dbReference>
<dbReference type="SUPFAM" id="SSF50729">
    <property type="entry name" value="PH domain-like"/>
    <property type="match status" value="1"/>
</dbReference>